<dbReference type="Gene3D" id="1.20.1560.10">
    <property type="entry name" value="ABC transporter type 1, transmembrane domain"/>
    <property type="match status" value="1"/>
</dbReference>
<comment type="caution">
    <text evidence="14">The sequence shown here is derived from an EMBL/GenBank/DDBJ whole genome shotgun (WGS) entry which is preliminary data.</text>
</comment>
<evidence type="ECO:0000256" key="2">
    <source>
        <dbReference type="ARBA" id="ARBA00022692"/>
    </source>
</evidence>
<protein>
    <recommendedName>
        <fullName evidence="16">ABC transporter permease</fullName>
    </recommendedName>
</protein>
<dbReference type="GO" id="GO:0005524">
    <property type="term" value="F:ATP binding"/>
    <property type="evidence" value="ECO:0007669"/>
    <property type="project" value="UniProtKB-KW"/>
</dbReference>
<keyword evidence="2 10" id="KW-0812">Transmembrane</keyword>
<feature type="compositionally biased region" description="Low complexity" evidence="9">
    <location>
        <begin position="283"/>
        <end position="295"/>
    </location>
</feature>
<evidence type="ECO:0000256" key="7">
    <source>
        <dbReference type="ARBA" id="ARBA00023136"/>
    </source>
</evidence>
<keyword evidence="15" id="KW-1185">Reference proteome</keyword>
<evidence type="ECO:0000256" key="8">
    <source>
        <dbReference type="ARBA" id="ARBA00043264"/>
    </source>
</evidence>
<dbReference type="PATRIC" id="fig|1429438.4.peg.2865"/>
<dbReference type="Proteomes" id="UP000019141">
    <property type="component" value="Unassembled WGS sequence"/>
</dbReference>
<feature type="transmembrane region" description="Helical" evidence="10">
    <location>
        <begin position="586"/>
        <end position="609"/>
    </location>
</feature>
<dbReference type="InterPro" id="IPR039421">
    <property type="entry name" value="Type_1_exporter"/>
</dbReference>
<dbReference type="SUPFAM" id="SSF52540">
    <property type="entry name" value="P-loop containing nucleoside triphosphate hydrolases"/>
    <property type="match status" value="1"/>
</dbReference>
<evidence type="ECO:0000256" key="4">
    <source>
        <dbReference type="ARBA" id="ARBA00022840"/>
    </source>
</evidence>
<feature type="domain" description="Peptidase C39" evidence="13">
    <location>
        <begin position="1"/>
        <end position="123"/>
    </location>
</feature>
<sequence length="909" mass="99904">MDCGPAALKCLLEGFGIPAHYGRLREACQTDVDGTSIDAIEDVAVQLGLQAEQTMVPLNHMLLPESRSLPALAVTRQPNGLTHFVVVWSCHGPFVQVMDPATGRRWPLRKRFLGEVYRHSLPMSAAVWRTWAGLTDFASPLHQRLQRLGLETQECDALIGAAREDTGWQSLATLDAAASLATAVVDAGGLRRGVEARALVQRYVEPEQPNVSSASGAIPDVFWSVRPLPQASRGDHTGEEQLVLRGAVLVRVRGRRPSRPPHVGTPQADGEPQSSDQTEVDSDPSAASTATVPASEIEDESPPLPPDLAAALEETPSQPEREIWQALRADGLLTPTILGLAIVLAAMGVTGEAILFRGLMELGKHVGLESLQVQLMWAVCILMALLLLLELPMGTATLRLGRRLEMRLRLAFLHKIPRLGERYFHSRLTSDMAQRAHDLRQFRTIPILGSRVLRTACQLMLTTVGIIWIAPNNALIAILALLWAMGLSILAHPMLSEYDMRVRTHIGALSRFYLDACLGLAPVRTHGAERALRREHENLLVEWAHASLAVSRLGAVTQSVGTLISSGFAVWMVFNHLNRDGANTLLLLYWSLMLPVLGQQLVQIVQLYISQRNNTLRLLEPLSAPDEEETPPSTTTRDAPLGGVTIEMQDVDVHASGQLILRQVNLTIAAGEHIAIVGPSGAGKSSLVGLLLGWWQPTAGRLLVDGDTLDGVRLNALRRATAWVEPAVQLWNRSLLDNLRYGAPSSAPNTALGLALEEADLLDILERLSDGLQTRLGEGEGLVSGGEGQRVRFGRAILRPHIRLVILDEPFRGLDRDKRRALLDTARRYWRHATLICITHDVGETQSFERVVVIENGRICEDDAPATLKQQPDSRYRALLASEDAVRSGMWQGAYWRRLWLESGRLRER</sequence>
<dbReference type="PROSITE" id="PS50893">
    <property type="entry name" value="ABC_TRANSPORTER_2"/>
    <property type="match status" value="1"/>
</dbReference>
<dbReference type="PANTHER" id="PTHR24221:SF654">
    <property type="entry name" value="ATP-BINDING CASSETTE SUB-FAMILY B MEMBER 6"/>
    <property type="match status" value="1"/>
</dbReference>
<dbReference type="AlphaFoldDB" id="W4LNY8"/>
<dbReference type="Gene3D" id="3.90.70.10">
    <property type="entry name" value="Cysteine proteinases"/>
    <property type="match status" value="1"/>
</dbReference>
<dbReference type="GO" id="GO:0016887">
    <property type="term" value="F:ATP hydrolysis activity"/>
    <property type="evidence" value="ECO:0007669"/>
    <property type="project" value="InterPro"/>
</dbReference>
<dbReference type="InterPro" id="IPR003593">
    <property type="entry name" value="AAA+_ATPase"/>
</dbReference>
<evidence type="ECO:0000313" key="15">
    <source>
        <dbReference type="Proteomes" id="UP000019141"/>
    </source>
</evidence>
<accession>W4LNY8</accession>
<gene>
    <name evidence="14" type="ORF">ETSY1_14380</name>
</gene>
<keyword evidence="3" id="KW-0547">Nucleotide-binding</keyword>
<feature type="transmembrane region" description="Helical" evidence="10">
    <location>
        <begin position="375"/>
        <end position="400"/>
    </location>
</feature>
<dbReference type="EMBL" id="AZHW01000428">
    <property type="protein sequence ID" value="ETW99594.1"/>
    <property type="molecule type" value="Genomic_DNA"/>
</dbReference>
<keyword evidence="4" id="KW-0067">ATP-binding</keyword>
<feature type="region of interest" description="Disordered" evidence="9">
    <location>
        <begin position="254"/>
        <end position="316"/>
    </location>
</feature>
<dbReference type="PANTHER" id="PTHR24221">
    <property type="entry name" value="ATP-BINDING CASSETTE SUB-FAMILY B"/>
    <property type="match status" value="1"/>
</dbReference>
<evidence type="ECO:0000256" key="3">
    <source>
        <dbReference type="ARBA" id="ARBA00022741"/>
    </source>
</evidence>
<feature type="domain" description="ABC transmembrane type-1" evidence="12">
    <location>
        <begin position="331"/>
        <end position="566"/>
    </location>
</feature>
<dbReference type="PROSITE" id="PS50990">
    <property type="entry name" value="PEPTIDASE_C39"/>
    <property type="match status" value="1"/>
</dbReference>
<keyword evidence="6 10" id="KW-1133">Transmembrane helix</keyword>
<evidence type="ECO:0000259" key="13">
    <source>
        <dbReference type="PROSITE" id="PS50990"/>
    </source>
</evidence>
<dbReference type="GO" id="GO:0006508">
    <property type="term" value="P:proteolysis"/>
    <property type="evidence" value="ECO:0007669"/>
    <property type="project" value="InterPro"/>
</dbReference>
<evidence type="ECO:0000259" key="11">
    <source>
        <dbReference type="PROSITE" id="PS50893"/>
    </source>
</evidence>
<dbReference type="InterPro" id="IPR036640">
    <property type="entry name" value="ABC1_TM_sf"/>
</dbReference>
<dbReference type="InterPro" id="IPR005074">
    <property type="entry name" value="Peptidase_C39"/>
</dbReference>
<dbReference type="GO" id="GO:0034040">
    <property type="term" value="F:ATPase-coupled lipid transmembrane transporter activity"/>
    <property type="evidence" value="ECO:0007669"/>
    <property type="project" value="TreeGrafter"/>
</dbReference>
<feature type="compositionally biased region" description="Low complexity" evidence="9">
    <location>
        <begin position="307"/>
        <end position="316"/>
    </location>
</feature>
<dbReference type="GO" id="GO:0008233">
    <property type="term" value="F:peptidase activity"/>
    <property type="evidence" value="ECO:0007669"/>
    <property type="project" value="InterPro"/>
</dbReference>
<dbReference type="GO" id="GO:0015031">
    <property type="term" value="P:protein transport"/>
    <property type="evidence" value="ECO:0007669"/>
    <property type="project" value="UniProtKB-KW"/>
</dbReference>
<feature type="transmembrane region" description="Helical" evidence="10">
    <location>
        <begin position="331"/>
        <end position="355"/>
    </location>
</feature>
<dbReference type="Pfam" id="PF00664">
    <property type="entry name" value="ABC_membrane"/>
    <property type="match status" value="1"/>
</dbReference>
<dbReference type="Gene3D" id="3.40.50.300">
    <property type="entry name" value="P-loop containing nucleotide triphosphate hydrolases"/>
    <property type="match status" value="1"/>
</dbReference>
<name>W4LNY8_ENTF1</name>
<dbReference type="SUPFAM" id="SSF90123">
    <property type="entry name" value="ABC transporter transmembrane region"/>
    <property type="match status" value="1"/>
</dbReference>
<evidence type="ECO:0000256" key="6">
    <source>
        <dbReference type="ARBA" id="ARBA00022989"/>
    </source>
</evidence>
<evidence type="ECO:0008006" key="16">
    <source>
        <dbReference type="Google" id="ProtNLM"/>
    </source>
</evidence>
<reference evidence="14 15" key="1">
    <citation type="journal article" date="2014" name="Nature">
        <title>An environmental bacterial taxon with a large and distinct metabolic repertoire.</title>
        <authorList>
            <person name="Wilson M.C."/>
            <person name="Mori T."/>
            <person name="Ruckert C."/>
            <person name="Uria A.R."/>
            <person name="Helf M.J."/>
            <person name="Takada K."/>
            <person name="Gernert C."/>
            <person name="Steffens U.A."/>
            <person name="Heycke N."/>
            <person name="Schmitt S."/>
            <person name="Rinke C."/>
            <person name="Helfrich E.J."/>
            <person name="Brachmann A.O."/>
            <person name="Gurgui C."/>
            <person name="Wakimoto T."/>
            <person name="Kracht M."/>
            <person name="Crusemann M."/>
            <person name="Hentschel U."/>
            <person name="Abe I."/>
            <person name="Matsunaga S."/>
            <person name="Kalinowski J."/>
            <person name="Takeyama H."/>
            <person name="Piel J."/>
        </authorList>
    </citation>
    <scope>NUCLEOTIDE SEQUENCE [LARGE SCALE GENOMIC DNA]</scope>
    <source>
        <strain evidence="15">TSY1</strain>
    </source>
</reference>
<feature type="domain" description="ABC transporter" evidence="11">
    <location>
        <begin position="646"/>
        <end position="881"/>
    </location>
</feature>
<evidence type="ECO:0000256" key="1">
    <source>
        <dbReference type="ARBA" id="ARBA00004651"/>
    </source>
</evidence>
<keyword evidence="5" id="KW-0813">Transport</keyword>
<keyword evidence="5" id="KW-0653">Protein transport</keyword>
<keyword evidence="8" id="KW-0080">Bacteriocin transport</keyword>
<dbReference type="InterPro" id="IPR011527">
    <property type="entry name" value="ABC1_TM_dom"/>
</dbReference>
<dbReference type="InterPro" id="IPR027417">
    <property type="entry name" value="P-loop_NTPase"/>
</dbReference>
<dbReference type="InterPro" id="IPR003439">
    <property type="entry name" value="ABC_transporter-like_ATP-bd"/>
</dbReference>
<dbReference type="HOGENOM" id="CLU_322031_0_0_7"/>
<dbReference type="SMART" id="SM00382">
    <property type="entry name" value="AAA"/>
    <property type="match status" value="1"/>
</dbReference>
<dbReference type="Pfam" id="PF03412">
    <property type="entry name" value="Peptidase_C39"/>
    <property type="match status" value="1"/>
</dbReference>
<evidence type="ECO:0000256" key="10">
    <source>
        <dbReference type="SAM" id="Phobius"/>
    </source>
</evidence>
<evidence type="ECO:0000259" key="12">
    <source>
        <dbReference type="PROSITE" id="PS50929"/>
    </source>
</evidence>
<evidence type="ECO:0000256" key="9">
    <source>
        <dbReference type="SAM" id="MobiDB-lite"/>
    </source>
</evidence>
<keyword evidence="7 10" id="KW-0472">Membrane</keyword>
<dbReference type="GO" id="GO:0140359">
    <property type="term" value="F:ABC-type transporter activity"/>
    <property type="evidence" value="ECO:0007669"/>
    <property type="project" value="InterPro"/>
</dbReference>
<proteinExistence type="predicted"/>
<organism evidence="14 15">
    <name type="scientific">Entotheonella factor</name>
    <dbReference type="NCBI Taxonomy" id="1429438"/>
    <lineage>
        <taxon>Bacteria</taxon>
        <taxon>Pseudomonadati</taxon>
        <taxon>Nitrospinota/Tectimicrobiota group</taxon>
        <taxon>Candidatus Tectimicrobiota</taxon>
        <taxon>Candidatus Entotheonellia</taxon>
        <taxon>Candidatus Entotheonellales</taxon>
        <taxon>Candidatus Entotheonellaceae</taxon>
        <taxon>Candidatus Entotheonella</taxon>
    </lineage>
</organism>
<dbReference type="Pfam" id="PF00005">
    <property type="entry name" value="ABC_tran"/>
    <property type="match status" value="1"/>
</dbReference>
<feature type="transmembrane region" description="Helical" evidence="10">
    <location>
        <begin position="553"/>
        <end position="574"/>
    </location>
</feature>
<dbReference type="PROSITE" id="PS50929">
    <property type="entry name" value="ABC_TM1F"/>
    <property type="match status" value="1"/>
</dbReference>
<dbReference type="GO" id="GO:0043213">
    <property type="term" value="P:bacteriocin transport"/>
    <property type="evidence" value="ECO:0007669"/>
    <property type="project" value="UniProtKB-KW"/>
</dbReference>
<evidence type="ECO:0000256" key="5">
    <source>
        <dbReference type="ARBA" id="ARBA00022927"/>
    </source>
</evidence>
<evidence type="ECO:0000313" key="14">
    <source>
        <dbReference type="EMBL" id="ETW99594.1"/>
    </source>
</evidence>
<comment type="subcellular location">
    <subcellularLocation>
        <location evidence="1">Cell membrane</location>
        <topology evidence="1">Multi-pass membrane protein</topology>
    </subcellularLocation>
</comment>
<dbReference type="GO" id="GO:0005886">
    <property type="term" value="C:plasma membrane"/>
    <property type="evidence" value="ECO:0007669"/>
    <property type="project" value="UniProtKB-SubCell"/>
</dbReference>